<organism evidence="5 6">
    <name type="scientific">Candidatus Falkowbacteria bacterium HGW-Falkowbacteria-1</name>
    <dbReference type="NCBI Taxonomy" id="2013768"/>
    <lineage>
        <taxon>Bacteria</taxon>
        <taxon>Candidatus Falkowiibacteriota</taxon>
    </lineage>
</organism>
<dbReference type="PANTHER" id="PTHR33375:SF1">
    <property type="entry name" value="CHROMOSOME-PARTITIONING PROTEIN PARB-RELATED"/>
    <property type="match status" value="1"/>
</dbReference>
<proteinExistence type="inferred from homology"/>
<dbReference type="CDD" id="cd16393">
    <property type="entry name" value="SPO0J_N"/>
    <property type="match status" value="1"/>
</dbReference>
<dbReference type="SMART" id="SM00470">
    <property type="entry name" value="ParB"/>
    <property type="match status" value="1"/>
</dbReference>
<evidence type="ECO:0000313" key="6">
    <source>
        <dbReference type="Proteomes" id="UP000233517"/>
    </source>
</evidence>
<dbReference type="InterPro" id="IPR004437">
    <property type="entry name" value="ParB/RepB/Spo0J"/>
</dbReference>
<dbReference type="Proteomes" id="UP000233517">
    <property type="component" value="Unassembled WGS sequence"/>
</dbReference>
<dbReference type="GO" id="GO:0007059">
    <property type="term" value="P:chromosome segregation"/>
    <property type="evidence" value="ECO:0007669"/>
    <property type="project" value="UniProtKB-KW"/>
</dbReference>
<comment type="similarity">
    <text evidence="1">Belongs to the ParB family.</text>
</comment>
<dbReference type="SUPFAM" id="SSF110849">
    <property type="entry name" value="ParB/Sulfiredoxin"/>
    <property type="match status" value="1"/>
</dbReference>
<accession>A0A2N2E9T5</accession>
<name>A0A2N2E9T5_9BACT</name>
<reference evidence="5 6" key="1">
    <citation type="journal article" date="2017" name="ISME J.">
        <title>Potential for microbial H2 and metal transformations associated with novel bacteria and archaea in deep terrestrial subsurface sediments.</title>
        <authorList>
            <person name="Hernsdorf A.W."/>
            <person name="Amano Y."/>
            <person name="Miyakawa K."/>
            <person name="Ise K."/>
            <person name="Suzuki Y."/>
            <person name="Anantharaman K."/>
            <person name="Probst A."/>
            <person name="Burstein D."/>
            <person name="Thomas B.C."/>
            <person name="Banfield J.F."/>
        </authorList>
    </citation>
    <scope>NUCLEOTIDE SEQUENCE [LARGE SCALE GENOMIC DNA]</scope>
    <source>
        <strain evidence="5">HGW-Falkowbacteria-1</strain>
    </source>
</reference>
<feature type="domain" description="ParB-like N-terminal" evidence="4">
    <location>
        <begin position="43"/>
        <end position="132"/>
    </location>
</feature>
<dbReference type="FunFam" id="3.90.1530.30:FF:000001">
    <property type="entry name" value="Chromosome partitioning protein ParB"/>
    <property type="match status" value="1"/>
</dbReference>
<keyword evidence="2" id="KW-0159">Chromosome partition</keyword>
<gene>
    <name evidence="5" type="ORF">CVU82_02675</name>
</gene>
<dbReference type="InterPro" id="IPR041468">
    <property type="entry name" value="HTH_ParB/Spo0J"/>
</dbReference>
<dbReference type="Gene3D" id="1.10.10.2830">
    <property type="match status" value="1"/>
</dbReference>
<evidence type="ECO:0000259" key="4">
    <source>
        <dbReference type="SMART" id="SM00470"/>
    </source>
</evidence>
<comment type="caution">
    <text evidence="5">The sequence shown here is derived from an EMBL/GenBank/DDBJ whole genome shotgun (WGS) entry which is preliminary data.</text>
</comment>
<dbReference type="PANTHER" id="PTHR33375">
    <property type="entry name" value="CHROMOSOME-PARTITIONING PROTEIN PARB-RELATED"/>
    <property type="match status" value="1"/>
</dbReference>
<dbReference type="EMBL" id="PHAI01000002">
    <property type="protein sequence ID" value="PKM91477.1"/>
    <property type="molecule type" value="Genomic_DNA"/>
</dbReference>
<dbReference type="Pfam" id="PF17762">
    <property type="entry name" value="HTH_ParB"/>
    <property type="match status" value="1"/>
</dbReference>
<dbReference type="NCBIfam" id="TIGR00180">
    <property type="entry name" value="parB_part"/>
    <property type="match status" value="1"/>
</dbReference>
<evidence type="ECO:0000313" key="5">
    <source>
        <dbReference type="EMBL" id="PKM91477.1"/>
    </source>
</evidence>
<dbReference type="Pfam" id="PF02195">
    <property type="entry name" value="ParB_N"/>
    <property type="match status" value="1"/>
</dbReference>
<sequence>MLKKGLGRGLDSLIPKKVNASNYSDFKLNDGDSLTISNENQIIMVRPEEIVANPYQPRKNFEPIALNDLINSIKEYGIIQPLVVSRKNDKYELIAGERRLRSALELNLREVPVIVRQVSEQKKLELALIENLQRENLNPIESAVAYNQLINEFNLTQEDLSKKLSKARSSIANILRFLNLPEEIKDALAKGQISEAHAKYLLGLDSEVKQLAVFKKIIYNNLSVKETDNLIKNSGGTKKTKILNGGQDAVYQDRLQKIFNTKVEIRRNKKGGTVTVFFYSEEDLRELVKKIK</sequence>
<evidence type="ECO:0000256" key="1">
    <source>
        <dbReference type="ARBA" id="ARBA00006295"/>
    </source>
</evidence>
<dbReference type="GO" id="GO:0045881">
    <property type="term" value="P:positive regulation of sporulation resulting in formation of a cellular spore"/>
    <property type="evidence" value="ECO:0007669"/>
    <property type="project" value="TreeGrafter"/>
</dbReference>
<dbReference type="Gene3D" id="3.90.1530.30">
    <property type="match status" value="1"/>
</dbReference>
<dbReference type="GO" id="GO:0003677">
    <property type="term" value="F:DNA binding"/>
    <property type="evidence" value="ECO:0007669"/>
    <property type="project" value="UniProtKB-KW"/>
</dbReference>
<protein>
    <submittedName>
        <fullName evidence="5">Chromosome partitioning protein ParB</fullName>
    </submittedName>
</protein>
<dbReference type="InterPro" id="IPR036086">
    <property type="entry name" value="ParB/Sulfiredoxin_sf"/>
</dbReference>
<dbReference type="InterPro" id="IPR050336">
    <property type="entry name" value="Chromosome_partition/occlusion"/>
</dbReference>
<dbReference type="GO" id="GO:0005694">
    <property type="term" value="C:chromosome"/>
    <property type="evidence" value="ECO:0007669"/>
    <property type="project" value="TreeGrafter"/>
</dbReference>
<dbReference type="InterPro" id="IPR003115">
    <property type="entry name" value="ParB_N"/>
</dbReference>
<dbReference type="FunFam" id="1.10.10.2830:FF:000001">
    <property type="entry name" value="Chromosome partitioning protein ParB"/>
    <property type="match status" value="1"/>
</dbReference>
<evidence type="ECO:0000256" key="3">
    <source>
        <dbReference type="ARBA" id="ARBA00023125"/>
    </source>
</evidence>
<keyword evidence="3" id="KW-0238">DNA-binding</keyword>
<evidence type="ECO:0000256" key="2">
    <source>
        <dbReference type="ARBA" id="ARBA00022829"/>
    </source>
</evidence>
<dbReference type="AlphaFoldDB" id="A0A2N2E9T5"/>